<feature type="region of interest" description="Disordered" evidence="2">
    <location>
        <begin position="39"/>
        <end position="71"/>
    </location>
</feature>
<keyword evidence="1" id="KW-0863">Zinc-finger</keyword>
<dbReference type="GO" id="GO:0006355">
    <property type="term" value="P:regulation of DNA-templated transcription"/>
    <property type="evidence" value="ECO:0007669"/>
    <property type="project" value="InterPro"/>
</dbReference>
<evidence type="ECO:0000259" key="3">
    <source>
        <dbReference type="PROSITE" id="PS50114"/>
    </source>
</evidence>
<dbReference type="SUPFAM" id="SSF57716">
    <property type="entry name" value="Glucocorticoid receptor-like (DNA-binding domain)"/>
    <property type="match status" value="1"/>
</dbReference>
<dbReference type="GO" id="GO:0043565">
    <property type="term" value="F:sequence-specific DNA binding"/>
    <property type="evidence" value="ECO:0007669"/>
    <property type="project" value="InterPro"/>
</dbReference>
<dbReference type="OrthoDB" id="2162994at2759"/>
<feature type="compositionally biased region" description="Low complexity" evidence="2">
    <location>
        <begin position="101"/>
        <end position="115"/>
    </location>
</feature>
<dbReference type="AlphaFoldDB" id="A0A9W4TWR5"/>
<dbReference type="EMBL" id="CANTUO010000003">
    <property type="protein sequence ID" value="CAI5759081.1"/>
    <property type="molecule type" value="Genomic_DNA"/>
</dbReference>
<organism evidence="4 5">
    <name type="scientific">Candida verbasci</name>
    <dbReference type="NCBI Taxonomy" id="1227364"/>
    <lineage>
        <taxon>Eukaryota</taxon>
        <taxon>Fungi</taxon>
        <taxon>Dikarya</taxon>
        <taxon>Ascomycota</taxon>
        <taxon>Saccharomycotina</taxon>
        <taxon>Pichiomycetes</taxon>
        <taxon>Debaryomycetaceae</taxon>
        <taxon>Candida/Lodderomyces clade</taxon>
        <taxon>Candida</taxon>
    </lineage>
</organism>
<dbReference type="SMART" id="SM00401">
    <property type="entry name" value="ZnF_GATA"/>
    <property type="match status" value="1"/>
</dbReference>
<proteinExistence type="predicted"/>
<keyword evidence="1" id="KW-0479">Metal-binding</keyword>
<feature type="region of interest" description="Disordered" evidence="2">
    <location>
        <begin position="1"/>
        <end position="26"/>
    </location>
</feature>
<keyword evidence="1" id="KW-0862">Zinc</keyword>
<dbReference type="PROSITE" id="PS50114">
    <property type="entry name" value="GATA_ZN_FINGER_2"/>
    <property type="match status" value="1"/>
</dbReference>
<feature type="domain" description="GATA-type" evidence="3">
    <location>
        <begin position="276"/>
        <end position="313"/>
    </location>
</feature>
<keyword evidence="5" id="KW-1185">Reference proteome</keyword>
<dbReference type="CDD" id="cd00202">
    <property type="entry name" value="ZnF_GATA"/>
    <property type="match status" value="1"/>
</dbReference>
<dbReference type="GO" id="GO:0008270">
    <property type="term" value="F:zinc ion binding"/>
    <property type="evidence" value="ECO:0007669"/>
    <property type="project" value="UniProtKB-KW"/>
</dbReference>
<name>A0A9W4TWR5_9ASCO</name>
<dbReference type="InterPro" id="IPR013088">
    <property type="entry name" value="Znf_NHR/GATA"/>
</dbReference>
<evidence type="ECO:0000313" key="5">
    <source>
        <dbReference type="Proteomes" id="UP001152885"/>
    </source>
</evidence>
<evidence type="ECO:0000256" key="1">
    <source>
        <dbReference type="PROSITE-ProRule" id="PRU00094"/>
    </source>
</evidence>
<feature type="region of interest" description="Disordered" evidence="2">
    <location>
        <begin position="92"/>
        <end position="115"/>
    </location>
</feature>
<accession>A0A9W4TWR5</accession>
<reference evidence="4" key="1">
    <citation type="submission" date="2022-12" db="EMBL/GenBank/DDBJ databases">
        <authorList>
            <person name="Brejova B."/>
        </authorList>
    </citation>
    <scope>NUCLEOTIDE SEQUENCE</scope>
</reference>
<gene>
    <name evidence="4" type="ORF">CANVERA_P3590</name>
</gene>
<evidence type="ECO:0000256" key="2">
    <source>
        <dbReference type="SAM" id="MobiDB-lite"/>
    </source>
</evidence>
<dbReference type="InterPro" id="IPR000679">
    <property type="entry name" value="Znf_GATA"/>
</dbReference>
<protein>
    <recommendedName>
        <fullName evidence="3">GATA-type domain-containing protein</fullName>
    </recommendedName>
</protein>
<sequence length="364" mass="41708">MSLVQSTMFNHHLNRSGSSSHHHRSRSFELLKQVNNIQSNKRSYSDDLHSQSKRSKTAPPSPPYDNKLITPEQKLSLKNIIKPNINLRSRSLSPNKKFINPLSPSNSPKSSPITSPETMKIKLPSISAALNQVQPLTEEPIKLKPITPSTEYFEENSSSWRYELLDKITKQSKHFHLNQYNYLNNHAQQPTSVLLPKIKTAVDLPYESSNYTYNINKLKEIPEYLELAQSLISLSEPKPVYYPPAPITHKFIPITTPPKKKSEISPKTSHHHHHHHHATRICLSCSSDQSPCWRPSWSIKEGQLCNSCGLRYKKTSARCLNDKCRKIPAKGEWSLMQSKEKVKFEDGHEGYSCLECGWRVEVKK</sequence>
<comment type="caution">
    <text evidence="4">The sequence shown here is derived from an EMBL/GenBank/DDBJ whole genome shotgun (WGS) entry which is preliminary data.</text>
</comment>
<dbReference type="Pfam" id="PF00320">
    <property type="entry name" value="GATA"/>
    <property type="match status" value="1"/>
</dbReference>
<dbReference type="Gene3D" id="3.30.50.10">
    <property type="entry name" value="Erythroid Transcription Factor GATA-1, subunit A"/>
    <property type="match status" value="1"/>
</dbReference>
<dbReference type="Proteomes" id="UP001152885">
    <property type="component" value="Unassembled WGS sequence"/>
</dbReference>
<evidence type="ECO:0000313" key="4">
    <source>
        <dbReference type="EMBL" id="CAI5759081.1"/>
    </source>
</evidence>